<feature type="transmembrane region" description="Helical" evidence="2">
    <location>
        <begin position="49"/>
        <end position="67"/>
    </location>
</feature>
<dbReference type="InterPro" id="IPR056227">
    <property type="entry name" value="TMD0_ABC"/>
</dbReference>
<dbReference type="OrthoDB" id="6500128at2759"/>
<dbReference type="STRING" id="947166.A0A1D1VXT9"/>
<accession>A0A1D1VXT9</accession>
<sequence length="240" mass="27192">MTANGSAPSATIYHPFPDRFCKAGDSFWDVATSWNTSHPEVSECFQQSVLVWLPCLFLWAMLPYQAYRVMSSRFRINRWSWISMAKTVLSLALAVLALVEMSYIAHQLNTVGLGTYPDVDLIAALIKAGTYMLAALYVYLDKRGARPSSGVLFFFWLFLLIGHTVTFRSKILRARSHGVEDSFSFGIFMAAFPLVCLQFILSCFAEYFPERELGEKTPCPEQVRRCILYHKPSANTLLVL</sequence>
<reference evidence="4 5" key="1">
    <citation type="journal article" date="2016" name="Nat. Commun.">
        <title>Extremotolerant tardigrade genome and improved radiotolerance of human cultured cells by tardigrade-unique protein.</title>
        <authorList>
            <person name="Hashimoto T."/>
            <person name="Horikawa D.D."/>
            <person name="Saito Y."/>
            <person name="Kuwahara H."/>
            <person name="Kozuka-Hata H."/>
            <person name="Shin-I T."/>
            <person name="Minakuchi Y."/>
            <person name="Ohishi K."/>
            <person name="Motoyama A."/>
            <person name="Aizu T."/>
            <person name="Enomoto A."/>
            <person name="Kondo K."/>
            <person name="Tanaka S."/>
            <person name="Hara Y."/>
            <person name="Koshikawa S."/>
            <person name="Sagara H."/>
            <person name="Miura T."/>
            <person name="Yokobori S."/>
            <person name="Miyagawa K."/>
            <person name="Suzuki Y."/>
            <person name="Kubo T."/>
            <person name="Oyama M."/>
            <person name="Kohara Y."/>
            <person name="Fujiyama A."/>
            <person name="Arakawa K."/>
            <person name="Katayama T."/>
            <person name="Toyoda A."/>
            <person name="Kunieda T."/>
        </authorList>
    </citation>
    <scope>NUCLEOTIDE SEQUENCE [LARGE SCALE GENOMIC DNA]</scope>
    <source>
        <strain evidence="4 5">YOKOZUNA-1</strain>
    </source>
</reference>
<feature type="domain" description="ABC transporter TMD0" evidence="3">
    <location>
        <begin position="38"/>
        <end position="176"/>
    </location>
</feature>
<proteinExistence type="predicted"/>
<feature type="transmembrane region" description="Helical" evidence="2">
    <location>
        <begin position="183"/>
        <end position="208"/>
    </location>
</feature>
<evidence type="ECO:0000256" key="2">
    <source>
        <dbReference type="SAM" id="Phobius"/>
    </source>
</evidence>
<evidence type="ECO:0000313" key="5">
    <source>
        <dbReference type="Proteomes" id="UP000186922"/>
    </source>
</evidence>
<feature type="transmembrane region" description="Helical" evidence="2">
    <location>
        <begin position="79"/>
        <end position="99"/>
    </location>
</feature>
<gene>
    <name evidence="4" type="primary">RvY_13845-1</name>
    <name evidence="4" type="synonym">RvY_13845.1</name>
    <name evidence="4" type="ORF">RvY_13845</name>
</gene>
<dbReference type="AlphaFoldDB" id="A0A1D1VXT9"/>
<protein>
    <recommendedName>
        <fullName evidence="3">ABC transporter TMD0 domain-containing protein</fullName>
    </recommendedName>
</protein>
<evidence type="ECO:0000259" key="3">
    <source>
        <dbReference type="Pfam" id="PF24357"/>
    </source>
</evidence>
<keyword evidence="2" id="KW-0472">Membrane</keyword>
<feature type="transmembrane region" description="Helical" evidence="2">
    <location>
        <begin position="119"/>
        <end position="140"/>
    </location>
</feature>
<dbReference type="GO" id="GO:0016020">
    <property type="term" value="C:membrane"/>
    <property type="evidence" value="ECO:0007669"/>
    <property type="project" value="UniProtKB-SubCell"/>
</dbReference>
<comment type="subcellular location">
    <subcellularLocation>
        <location evidence="1">Membrane</location>
        <topology evidence="1">Multi-pass membrane protein</topology>
    </subcellularLocation>
</comment>
<keyword evidence="2" id="KW-1133">Transmembrane helix</keyword>
<name>A0A1D1VXT9_RAMVA</name>
<feature type="transmembrane region" description="Helical" evidence="2">
    <location>
        <begin position="152"/>
        <end position="171"/>
    </location>
</feature>
<dbReference type="Pfam" id="PF24357">
    <property type="entry name" value="TMD0_ABC"/>
    <property type="match status" value="1"/>
</dbReference>
<evidence type="ECO:0000256" key="1">
    <source>
        <dbReference type="ARBA" id="ARBA00004141"/>
    </source>
</evidence>
<evidence type="ECO:0000313" key="4">
    <source>
        <dbReference type="EMBL" id="GAV03419.1"/>
    </source>
</evidence>
<organism evidence="4 5">
    <name type="scientific">Ramazzottius varieornatus</name>
    <name type="common">Water bear</name>
    <name type="synonym">Tardigrade</name>
    <dbReference type="NCBI Taxonomy" id="947166"/>
    <lineage>
        <taxon>Eukaryota</taxon>
        <taxon>Metazoa</taxon>
        <taxon>Ecdysozoa</taxon>
        <taxon>Tardigrada</taxon>
        <taxon>Eutardigrada</taxon>
        <taxon>Parachela</taxon>
        <taxon>Hypsibioidea</taxon>
        <taxon>Ramazzottiidae</taxon>
        <taxon>Ramazzottius</taxon>
    </lineage>
</organism>
<keyword evidence="5" id="KW-1185">Reference proteome</keyword>
<dbReference type="EMBL" id="BDGG01000009">
    <property type="protein sequence ID" value="GAV03419.1"/>
    <property type="molecule type" value="Genomic_DNA"/>
</dbReference>
<comment type="caution">
    <text evidence="4">The sequence shown here is derived from an EMBL/GenBank/DDBJ whole genome shotgun (WGS) entry which is preliminary data.</text>
</comment>
<dbReference type="Proteomes" id="UP000186922">
    <property type="component" value="Unassembled WGS sequence"/>
</dbReference>
<keyword evidence="2" id="KW-0812">Transmembrane</keyword>